<evidence type="ECO:0000313" key="4">
    <source>
        <dbReference type="Proteomes" id="UP000235093"/>
    </source>
</evidence>
<dbReference type="Proteomes" id="UP001297370">
    <property type="component" value="Unassembled WGS sequence"/>
</dbReference>
<reference evidence="1" key="3">
    <citation type="submission" date="2021-10" db="EMBL/GenBank/DDBJ databases">
        <title>Collection of gut derived symbiotic bacterial strains cultured from healthy donors.</title>
        <authorList>
            <person name="Lin H."/>
            <person name="Littmann E."/>
            <person name="Claire K."/>
            <person name="Pamer E."/>
        </authorList>
    </citation>
    <scope>NUCLEOTIDE SEQUENCE</scope>
    <source>
        <strain evidence="1">MSK.23.18</strain>
    </source>
</reference>
<dbReference type="AlphaFoldDB" id="A0A2N5PLK7"/>
<accession>A0A2N5PLK7</accession>
<dbReference type="Proteomes" id="UP000235093">
    <property type="component" value="Unassembled WGS sequence"/>
</dbReference>
<evidence type="ECO:0000313" key="3">
    <source>
        <dbReference type="EMBL" id="RGM15748.1"/>
    </source>
</evidence>
<organism evidence="2 4">
    <name type="scientific">Mediterraneibacter gnavus</name>
    <name type="common">Ruminococcus gnavus</name>
    <dbReference type="NCBI Taxonomy" id="33038"/>
    <lineage>
        <taxon>Bacteria</taxon>
        <taxon>Bacillati</taxon>
        <taxon>Bacillota</taxon>
        <taxon>Clostridia</taxon>
        <taxon>Lachnospirales</taxon>
        <taxon>Lachnospiraceae</taxon>
        <taxon>Mediterraneibacter</taxon>
    </lineage>
</organism>
<reference evidence="2 4" key="1">
    <citation type="journal article" date="2017" name="Genome Med.">
        <title>A novel Ruminococcus gnavus clade enriched in inflammatory bowel disease patients.</title>
        <authorList>
            <person name="Hall A.B."/>
            <person name="Yassour M."/>
            <person name="Sauk J."/>
            <person name="Garner A."/>
            <person name="Jiang X."/>
            <person name="Arthur T."/>
            <person name="Lagoudas G.K."/>
            <person name="Vatanen T."/>
            <person name="Fornelos N."/>
            <person name="Wilson R."/>
            <person name="Bertha M."/>
            <person name="Cohen M."/>
            <person name="Garber J."/>
            <person name="Khalili H."/>
            <person name="Gevers D."/>
            <person name="Ananthakrishnan A.N."/>
            <person name="Kugathasan S."/>
            <person name="Lander E.S."/>
            <person name="Blainey P."/>
            <person name="Vlamakis H."/>
            <person name="Xavier R.J."/>
            <person name="Huttenhower C."/>
        </authorList>
    </citation>
    <scope>NUCLEOTIDE SEQUENCE [LARGE SCALE GENOMIC DNA]</scope>
    <source>
        <strain evidence="2 4">RJX1125</strain>
    </source>
</reference>
<protein>
    <submittedName>
        <fullName evidence="2">Uncharacterized protein</fullName>
    </submittedName>
</protein>
<dbReference type="EMBL" id="NIHT01000008">
    <property type="protein sequence ID" value="PLT75997.1"/>
    <property type="molecule type" value="Genomic_DNA"/>
</dbReference>
<reference evidence="3 5" key="2">
    <citation type="submission" date="2018-08" db="EMBL/GenBank/DDBJ databases">
        <title>A genome reference for cultivated species of the human gut microbiota.</title>
        <authorList>
            <person name="Zou Y."/>
            <person name="Xue W."/>
            <person name="Luo G."/>
        </authorList>
    </citation>
    <scope>NUCLEOTIDE SEQUENCE [LARGE SCALE GENOMIC DNA]</scope>
    <source>
        <strain evidence="3 5">TF01-20-2</strain>
    </source>
</reference>
<evidence type="ECO:0000313" key="1">
    <source>
        <dbReference type="EMBL" id="MCB5619550.1"/>
    </source>
</evidence>
<dbReference type="RefSeq" id="WP_071144033.1">
    <property type="nucleotide sequence ID" value="NZ_JAAIQY010000013.1"/>
</dbReference>
<proteinExistence type="predicted"/>
<comment type="caution">
    <text evidence="2">The sequence shown here is derived from an EMBL/GenBank/DDBJ whole genome shotgun (WGS) entry which is preliminary data.</text>
</comment>
<gene>
    <name evidence="2" type="ORF">CDL23_06665</name>
    <name evidence="3" type="ORF">DXC31_17845</name>
    <name evidence="1" type="ORF">LIQ08_10360</name>
</gene>
<sequence>MKNYEYEQNKNYESTKQMFEECRKDVGVSKGVKRAIPVVDDEICFSDIPENGVCITSQFENGLCGEIIWCRNGEDIYMLHSSIRLADHTVWLQMDKKGKSEALHLKLFSEEGTTKKMKNEFQGIFISPSMQVKRFYEYCFWPNYVKGIRPIQEDSLNFYEILKKIVRCIGSDFQYDLETMRI</sequence>
<name>A0A2N5PLK7_MEDGN</name>
<dbReference type="EMBL" id="QSSX01000099">
    <property type="protein sequence ID" value="RGM15748.1"/>
    <property type="molecule type" value="Genomic_DNA"/>
</dbReference>
<evidence type="ECO:0000313" key="2">
    <source>
        <dbReference type="EMBL" id="PLT75997.1"/>
    </source>
</evidence>
<dbReference type="Proteomes" id="UP000260808">
    <property type="component" value="Unassembled WGS sequence"/>
</dbReference>
<dbReference type="EMBL" id="JAJBOM010000013">
    <property type="protein sequence ID" value="MCB5619550.1"/>
    <property type="molecule type" value="Genomic_DNA"/>
</dbReference>
<evidence type="ECO:0000313" key="5">
    <source>
        <dbReference type="Proteomes" id="UP000260808"/>
    </source>
</evidence>